<protein>
    <submittedName>
        <fullName evidence="1">Uncharacterized protein</fullName>
    </submittedName>
</protein>
<evidence type="ECO:0000313" key="1">
    <source>
        <dbReference type="EMBL" id="OCX12879.1"/>
    </source>
</evidence>
<comment type="caution">
    <text evidence="1">The sequence shown here is derived from an EMBL/GenBank/DDBJ whole genome shotgun (WGS) entry which is preliminary data.</text>
</comment>
<dbReference type="Proteomes" id="UP000094412">
    <property type="component" value="Unassembled WGS sequence"/>
</dbReference>
<name>A0A1C2DDP2_9HYPH</name>
<keyword evidence="2" id="KW-1185">Reference proteome</keyword>
<proteinExistence type="predicted"/>
<reference evidence="1 2" key="1">
    <citation type="submission" date="2016-08" db="EMBL/GenBank/DDBJ databases">
        <title>Whole genome sequence of Mesorhizobium sp. strain UASWS1009 isolated from industrial sewage.</title>
        <authorList>
            <person name="Crovadore J."/>
            <person name="Calmin G."/>
            <person name="Chablais R."/>
            <person name="Cochard B."/>
            <person name="Lefort F."/>
        </authorList>
    </citation>
    <scope>NUCLEOTIDE SEQUENCE [LARGE SCALE GENOMIC DNA]</scope>
    <source>
        <strain evidence="1 2">UASWS1009</strain>
    </source>
</reference>
<dbReference type="AlphaFoldDB" id="A0A1C2DDP2"/>
<accession>A0A1C2DDP2</accession>
<dbReference type="EMBL" id="MDEO01000036">
    <property type="protein sequence ID" value="OCX12879.1"/>
    <property type="molecule type" value="Genomic_DNA"/>
</dbReference>
<sequence length="68" mass="7810">MIDLGRDNELPRVLIQQLDDGLLDLLLGDYVAVTDQHVRFWMAGCALRRRVAFWVLFGVRDGGRRLPT</sequence>
<organism evidence="1 2">
    <name type="scientific">Mesorhizobium hungaricum</name>
    <dbReference type="NCBI Taxonomy" id="1566387"/>
    <lineage>
        <taxon>Bacteria</taxon>
        <taxon>Pseudomonadati</taxon>
        <taxon>Pseudomonadota</taxon>
        <taxon>Alphaproteobacteria</taxon>
        <taxon>Hyphomicrobiales</taxon>
        <taxon>Phyllobacteriaceae</taxon>
        <taxon>Mesorhizobium</taxon>
    </lineage>
</organism>
<evidence type="ECO:0000313" key="2">
    <source>
        <dbReference type="Proteomes" id="UP000094412"/>
    </source>
</evidence>
<gene>
    <name evidence="1" type="ORF">QV13_25230</name>
</gene>